<gene>
    <name evidence="2" type="ORF">PAL_GLEAN10014665</name>
</gene>
<dbReference type="AlphaFoldDB" id="L5KNB3"/>
<keyword evidence="3" id="KW-1185">Reference proteome</keyword>
<proteinExistence type="predicted"/>
<dbReference type="EMBL" id="KB030661">
    <property type="protein sequence ID" value="ELK12321.1"/>
    <property type="molecule type" value="Genomic_DNA"/>
</dbReference>
<accession>L5KNB3</accession>
<sequence>MDRHRGSAFSSAHEENEPLSVQNLGSSADVCFEEGRRAEVDIRGSRFDLGHAAARSFRVRPACVWSPSILVLGPPTSTQPALLPGSPSLVPRGSLICWPGRQSDSIHTSPDELAE</sequence>
<feature type="region of interest" description="Disordered" evidence="1">
    <location>
        <begin position="1"/>
        <end position="24"/>
    </location>
</feature>
<evidence type="ECO:0000313" key="3">
    <source>
        <dbReference type="Proteomes" id="UP000010552"/>
    </source>
</evidence>
<dbReference type="InParanoid" id="L5KNB3"/>
<reference evidence="3" key="1">
    <citation type="journal article" date="2013" name="Science">
        <title>Comparative analysis of bat genomes provides insight into the evolution of flight and immunity.</title>
        <authorList>
            <person name="Zhang G."/>
            <person name="Cowled C."/>
            <person name="Shi Z."/>
            <person name="Huang Z."/>
            <person name="Bishop-Lilly K.A."/>
            <person name="Fang X."/>
            <person name="Wynne J.W."/>
            <person name="Xiong Z."/>
            <person name="Baker M.L."/>
            <person name="Zhao W."/>
            <person name="Tachedjian M."/>
            <person name="Zhu Y."/>
            <person name="Zhou P."/>
            <person name="Jiang X."/>
            <person name="Ng J."/>
            <person name="Yang L."/>
            <person name="Wu L."/>
            <person name="Xiao J."/>
            <person name="Feng Y."/>
            <person name="Chen Y."/>
            <person name="Sun X."/>
            <person name="Zhang Y."/>
            <person name="Marsh G.A."/>
            <person name="Crameri G."/>
            <person name="Broder C.C."/>
            <person name="Frey K.G."/>
            <person name="Wang L.F."/>
            <person name="Wang J."/>
        </authorList>
    </citation>
    <scope>NUCLEOTIDE SEQUENCE [LARGE SCALE GENOMIC DNA]</scope>
</reference>
<organism evidence="2 3">
    <name type="scientific">Pteropus alecto</name>
    <name type="common">Black flying fox</name>
    <dbReference type="NCBI Taxonomy" id="9402"/>
    <lineage>
        <taxon>Eukaryota</taxon>
        <taxon>Metazoa</taxon>
        <taxon>Chordata</taxon>
        <taxon>Craniata</taxon>
        <taxon>Vertebrata</taxon>
        <taxon>Euteleostomi</taxon>
        <taxon>Mammalia</taxon>
        <taxon>Eutheria</taxon>
        <taxon>Laurasiatheria</taxon>
        <taxon>Chiroptera</taxon>
        <taxon>Yinpterochiroptera</taxon>
        <taxon>Pteropodoidea</taxon>
        <taxon>Pteropodidae</taxon>
        <taxon>Pteropodinae</taxon>
        <taxon>Pteropus</taxon>
    </lineage>
</organism>
<name>L5KNB3_PTEAL</name>
<evidence type="ECO:0000256" key="1">
    <source>
        <dbReference type="SAM" id="MobiDB-lite"/>
    </source>
</evidence>
<evidence type="ECO:0000313" key="2">
    <source>
        <dbReference type="EMBL" id="ELK12321.1"/>
    </source>
</evidence>
<protein>
    <submittedName>
        <fullName evidence="2">Uncharacterized protein</fullName>
    </submittedName>
</protein>
<dbReference type="Proteomes" id="UP000010552">
    <property type="component" value="Unassembled WGS sequence"/>
</dbReference>